<reference evidence="2" key="1">
    <citation type="submission" date="2010-12" db="EMBL/GenBank/DDBJ databases">
        <title>The genome sequence of Filifactor alocis strain ATCC 35896.</title>
        <authorList>
            <consortium name="The Broad Institute Genome Sequencing Platform"/>
            <person name="Ward D."/>
            <person name="Earl A."/>
            <person name="Feldgarden M."/>
            <person name="Young S.K."/>
            <person name="Gargeya S."/>
            <person name="Zeng Q."/>
            <person name="Alvarado L."/>
            <person name="Berlin A."/>
            <person name="Bochicchio J."/>
            <person name="Chapman S.B."/>
            <person name="Chen Z."/>
            <person name="Freedman E."/>
            <person name="Gellesch M."/>
            <person name="Goldberg J."/>
            <person name="Griggs A."/>
            <person name="Gujja S."/>
            <person name="Heilman E."/>
            <person name="Heiman D."/>
            <person name="Howarth C."/>
            <person name="Mehta T."/>
            <person name="Neiman D."/>
            <person name="Pearson M."/>
            <person name="Roberts A."/>
            <person name="Saif S."/>
            <person name="Shea T."/>
            <person name="Shenoy N."/>
            <person name="Sisk P."/>
            <person name="Stolte C."/>
            <person name="Sykes S."/>
            <person name="White J."/>
            <person name="Yandava C."/>
            <person name="Izard J."/>
            <person name="Blanton J.M."/>
            <person name="Baranova O.V."/>
            <person name="Tanner A.C."/>
            <person name="Dewhirst F.E."/>
            <person name="Haas B."/>
            <person name="Nusbaum C."/>
            <person name="Birren B."/>
        </authorList>
    </citation>
    <scope>NUCLEOTIDE SEQUENCE [LARGE SCALE GENOMIC DNA]</scope>
    <source>
        <strain evidence="2">ATCC 35896 / D40 B5</strain>
    </source>
</reference>
<dbReference type="KEGG" id="faa:HMPREF0389_01254"/>
<dbReference type="EMBL" id="CP002390">
    <property type="protein sequence ID" value="EFE28002.1"/>
    <property type="molecule type" value="Genomic_DNA"/>
</dbReference>
<dbReference type="AlphaFoldDB" id="D6GT17"/>
<dbReference type="STRING" id="546269.HMPREF0389_01254"/>
<name>D6GT17_FILAD</name>
<organism evidence="1 2">
    <name type="scientific">Filifactor alocis (strain ATCC 35896 / CCUG 47790 / D40 B5)</name>
    <name type="common">Fusobacterium alocis</name>
    <dbReference type="NCBI Taxonomy" id="546269"/>
    <lineage>
        <taxon>Bacteria</taxon>
        <taxon>Bacillati</taxon>
        <taxon>Bacillota</taxon>
        <taxon>Clostridia</taxon>
        <taxon>Peptostreptococcales</taxon>
        <taxon>Filifactoraceae</taxon>
        <taxon>Filifactor</taxon>
    </lineage>
</organism>
<sequence>MLWNDEKSDRLLSSVLFRYLKWNRVGENKGCGIICKECLLKDAEDVFYAEQNDTIFHYLKTRPCGTMYFIGACIYGNPIFLRVEDVTNEQQHIFKKETSVIITVTEVL</sequence>
<keyword evidence="2" id="KW-1185">Reference proteome</keyword>
<dbReference type="Proteomes" id="UP000007468">
    <property type="component" value="Chromosome"/>
</dbReference>
<accession>D6GT17</accession>
<protein>
    <submittedName>
        <fullName evidence="1">Uncharacterized protein</fullName>
    </submittedName>
</protein>
<evidence type="ECO:0000313" key="1">
    <source>
        <dbReference type="EMBL" id="EFE28002.1"/>
    </source>
</evidence>
<proteinExistence type="predicted"/>
<evidence type="ECO:0000313" key="2">
    <source>
        <dbReference type="Proteomes" id="UP000007468"/>
    </source>
</evidence>
<dbReference type="eggNOG" id="ENOG50329D0">
    <property type="taxonomic scope" value="Bacteria"/>
</dbReference>
<gene>
    <name evidence="1" type="ordered locus">HMPREF0389_01254</name>
</gene>